<comment type="similarity">
    <text evidence="1">Belongs to the universal ribosomal protein uL29 family.</text>
</comment>
<dbReference type="FunFam" id="6.10.250.3450:FF:000001">
    <property type="entry name" value="60S ribosomal protein L35"/>
    <property type="match status" value="1"/>
</dbReference>
<organism evidence="7 8">
    <name type="scientific">Heterodera trifolii</name>
    <dbReference type="NCBI Taxonomy" id="157864"/>
    <lineage>
        <taxon>Eukaryota</taxon>
        <taxon>Metazoa</taxon>
        <taxon>Ecdysozoa</taxon>
        <taxon>Nematoda</taxon>
        <taxon>Chromadorea</taxon>
        <taxon>Rhabditida</taxon>
        <taxon>Tylenchina</taxon>
        <taxon>Tylenchomorpha</taxon>
        <taxon>Tylenchoidea</taxon>
        <taxon>Heteroderidae</taxon>
        <taxon>Heteroderinae</taxon>
        <taxon>Heterodera</taxon>
    </lineage>
</organism>
<dbReference type="NCBIfam" id="TIGR00012">
    <property type="entry name" value="L29"/>
    <property type="match status" value="1"/>
</dbReference>
<comment type="caution">
    <text evidence="7">The sequence shown here is derived from an EMBL/GenBank/DDBJ whole genome shotgun (WGS) entry which is preliminary data.</text>
</comment>
<protein>
    <recommendedName>
        <fullName evidence="4">Large ribosomal subunit protein uL29</fullName>
    </recommendedName>
    <alternativeName>
        <fullName evidence="5">60S ribosomal protein L35</fullName>
    </alternativeName>
</protein>
<dbReference type="FunFam" id="1.10.287.310:FF:000002">
    <property type="entry name" value="60S ribosomal protein L35"/>
    <property type="match status" value="1"/>
</dbReference>
<evidence type="ECO:0000313" key="7">
    <source>
        <dbReference type="EMBL" id="KAL3117781.1"/>
    </source>
</evidence>
<dbReference type="EMBL" id="JBICBT010000307">
    <property type="protein sequence ID" value="KAL3117781.1"/>
    <property type="molecule type" value="Genomic_DNA"/>
</dbReference>
<keyword evidence="8" id="KW-1185">Reference proteome</keyword>
<evidence type="ECO:0000256" key="6">
    <source>
        <dbReference type="SAM" id="Coils"/>
    </source>
</evidence>
<feature type="coiled-coil region" evidence="6">
    <location>
        <begin position="4"/>
        <end position="34"/>
    </location>
</feature>
<dbReference type="GO" id="GO:1990904">
    <property type="term" value="C:ribonucleoprotein complex"/>
    <property type="evidence" value="ECO:0007669"/>
    <property type="project" value="UniProtKB-KW"/>
</dbReference>
<accession>A0ABD2LRB8</accession>
<dbReference type="InterPro" id="IPR045059">
    <property type="entry name" value="Ribosomal_uL29_euk"/>
</dbReference>
<evidence type="ECO:0000256" key="1">
    <source>
        <dbReference type="ARBA" id="ARBA00009254"/>
    </source>
</evidence>
<dbReference type="Gene3D" id="1.10.287.310">
    <property type="match status" value="1"/>
</dbReference>
<gene>
    <name evidence="7" type="ORF">niasHT_009827</name>
</gene>
<evidence type="ECO:0000256" key="4">
    <source>
        <dbReference type="ARBA" id="ARBA00035204"/>
    </source>
</evidence>
<dbReference type="InterPro" id="IPR001854">
    <property type="entry name" value="Ribosomal_uL29"/>
</dbReference>
<reference evidence="7 8" key="1">
    <citation type="submission" date="2024-10" db="EMBL/GenBank/DDBJ databases">
        <authorList>
            <person name="Kim D."/>
        </authorList>
    </citation>
    <scope>NUCLEOTIDE SEQUENCE [LARGE SCALE GENOMIC DNA]</scope>
    <source>
        <strain evidence="7">BH-2024</strain>
    </source>
</reference>
<dbReference type="HAMAP" id="MF_00374">
    <property type="entry name" value="Ribosomal_uL29"/>
    <property type="match status" value="1"/>
</dbReference>
<evidence type="ECO:0000256" key="2">
    <source>
        <dbReference type="ARBA" id="ARBA00022980"/>
    </source>
</evidence>
<dbReference type="PANTHER" id="PTHR45722:SF2">
    <property type="entry name" value="LARGE RIBOSOMAL SUBUNIT PROTEIN UL29-RELATED"/>
    <property type="match status" value="1"/>
</dbReference>
<dbReference type="GO" id="GO:0005840">
    <property type="term" value="C:ribosome"/>
    <property type="evidence" value="ECO:0007669"/>
    <property type="project" value="UniProtKB-KW"/>
</dbReference>
<proteinExistence type="inferred from homology"/>
<dbReference type="InterPro" id="IPR036049">
    <property type="entry name" value="Ribosomal_uL29_sf"/>
</dbReference>
<evidence type="ECO:0000256" key="5">
    <source>
        <dbReference type="ARBA" id="ARBA00035334"/>
    </source>
</evidence>
<dbReference type="PANTHER" id="PTHR45722">
    <property type="entry name" value="60S RIBOSOMAL PROTEIN L35"/>
    <property type="match status" value="1"/>
</dbReference>
<dbReference type="Gene3D" id="6.10.250.3450">
    <property type="match status" value="1"/>
</dbReference>
<dbReference type="Pfam" id="PF00831">
    <property type="entry name" value="Ribosomal_L29"/>
    <property type="match status" value="1"/>
</dbReference>
<dbReference type="AlphaFoldDB" id="A0ABD2LRB8"/>
<dbReference type="Proteomes" id="UP001620626">
    <property type="component" value="Unassembled WGS sequence"/>
</dbReference>
<keyword evidence="2" id="KW-0689">Ribosomal protein</keyword>
<evidence type="ECO:0000313" key="8">
    <source>
        <dbReference type="Proteomes" id="UP001620626"/>
    </source>
</evidence>
<evidence type="ECO:0000256" key="3">
    <source>
        <dbReference type="ARBA" id="ARBA00023274"/>
    </source>
</evidence>
<sequence length="110" mass="13135">MTRVKTHELRAKKKEELMKMLEEQKTELASLQVAKVTNGAVSKLSNIHVVRKNIARILTKMNLLKFYKRKKYRPIDLRFKKTRAMRRELNKHELSLNTHKQKVKARRVIV</sequence>
<keyword evidence="6" id="KW-0175">Coiled coil</keyword>
<name>A0ABD2LRB8_9BILA</name>
<keyword evidence="3" id="KW-0687">Ribonucleoprotein</keyword>
<dbReference type="SUPFAM" id="SSF46561">
    <property type="entry name" value="Ribosomal protein L29 (L29p)"/>
    <property type="match status" value="1"/>
</dbReference>